<reference evidence="2 3" key="1">
    <citation type="submission" date="2024-09" db="EMBL/GenBank/DDBJ databases">
        <authorList>
            <person name="Sun Q."/>
            <person name="Mori K."/>
        </authorList>
    </citation>
    <scope>NUCLEOTIDE SEQUENCE [LARGE SCALE GENOMIC DNA]</scope>
    <source>
        <strain evidence="2 3">TBRC 5777</strain>
    </source>
</reference>
<protein>
    <recommendedName>
        <fullName evidence="4">Heme exporter protein D</fullName>
    </recommendedName>
</protein>
<evidence type="ECO:0000256" key="1">
    <source>
        <dbReference type="SAM" id="Phobius"/>
    </source>
</evidence>
<comment type="caution">
    <text evidence="2">The sequence shown here is derived from an EMBL/GenBank/DDBJ whole genome shotgun (WGS) entry which is preliminary data.</text>
</comment>
<sequence>MSLHWWHVTWSWAAAAVVLGAVALSALHRQSAARRQLRLLEQQPEPGTAA</sequence>
<keyword evidence="1" id="KW-1133">Transmembrane helix</keyword>
<evidence type="ECO:0000313" key="2">
    <source>
        <dbReference type="EMBL" id="MFC0407686.1"/>
    </source>
</evidence>
<keyword evidence="3" id="KW-1185">Reference proteome</keyword>
<accession>A0ABV6JTP0</accession>
<proteinExistence type="predicted"/>
<dbReference type="Proteomes" id="UP001589865">
    <property type="component" value="Unassembled WGS sequence"/>
</dbReference>
<evidence type="ECO:0000313" key="3">
    <source>
        <dbReference type="Proteomes" id="UP001589865"/>
    </source>
</evidence>
<evidence type="ECO:0008006" key="4">
    <source>
        <dbReference type="Google" id="ProtNLM"/>
    </source>
</evidence>
<keyword evidence="1" id="KW-0812">Transmembrane</keyword>
<feature type="transmembrane region" description="Helical" evidence="1">
    <location>
        <begin position="6"/>
        <end position="27"/>
    </location>
</feature>
<name>A0ABV6JTP0_9PROT</name>
<organism evidence="2 3">
    <name type="scientific">Roseomonas elaeocarpi</name>
    <dbReference type="NCBI Taxonomy" id="907779"/>
    <lineage>
        <taxon>Bacteria</taxon>
        <taxon>Pseudomonadati</taxon>
        <taxon>Pseudomonadota</taxon>
        <taxon>Alphaproteobacteria</taxon>
        <taxon>Acetobacterales</taxon>
        <taxon>Roseomonadaceae</taxon>
        <taxon>Roseomonas</taxon>
    </lineage>
</organism>
<dbReference type="RefSeq" id="WP_377043406.1">
    <property type="nucleotide sequence ID" value="NZ_JBHLUN010000004.1"/>
</dbReference>
<dbReference type="EMBL" id="JBHLUN010000004">
    <property type="protein sequence ID" value="MFC0407686.1"/>
    <property type="molecule type" value="Genomic_DNA"/>
</dbReference>
<gene>
    <name evidence="2" type="ORF">ACFFGY_05460</name>
</gene>
<keyword evidence="1" id="KW-0472">Membrane</keyword>